<accession>A0A5N8WJV6</accession>
<organism evidence="4 5">
    <name type="scientific">Streptomyces acidicola</name>
    <dbReference type="NCBI Taxonomy" id="2596892"/>
    <lineage>
        <taxon>Bacteria</taxon>
        <taxon>Bacillati</taxon>
        <taxon>Actinomycetota</taxon>
        <taxon>Actinomycetes</taxon>
        <taxon>Kitasatosporales</taxon>
        <taxon>Streptomycetaceae</taxon>
        <taxon>Streptomyces</taxon>
    </lineage>
</organism>
<proteinExistence type="predicted"/>
<evidence type="ECO:0000256" key="1">
    <source>
        <dbReference type="SAM" id="MobiDB-lite"/>
    </source>
</evidence>
<reference evidence="4 5" key="1">
    <citation type="submission" date="2019-09" db="EMBL/GenBank/DDBJ databases">
        <authorList>
            <person name="Duangmal K."/>
            <person name="Teo W.F.A."/>
            <person name="Lipun K."/>
        </authorList>
    </citation>
    <scope>NUCLEOTIDE SEQUENCE [LARGE SCALE GENOMIC DNA]</scope>
    <source>
        <strain evidence="4 5">K1PN6</strain>
    </source>
</reference>
<keyword evidence="5" id="KW-1185">Reference proteome</keyword>
<keyword evidence="2" id="KW-1133">Transmembrane helix</keyword>
<dbReference type="Gene3D" id="1.20.144.10">
    <property type="entry name" value="Phosphatidic acid phosphatase type 2/haloperoxidase"/>
    <property type="match status" value="1"/>
</dbReference>
<dbReference type="InterPro" id="IPR000326">
    <property type="entry name" value="PAP2/HPO"/>
</dbReference>
<dbReference type="CDD" id="cd03392">
    <property type="entry name" value="PAP2_like_2"/>
    <property type="match status" value="1"/>
</dbReference>
<feature type="transmembrane region" description="Helical" evidence="2">
    <location>
        <begin position="204"/>
        <end position="222"/>
    </location>
</feature>
<evidence type="ECO:0000256" key="2">
    <source>
        <dbReference type="SAM" id="Phobius"/>
    </source>
</evidence>
<dbReference type="Pfam" id="PF01569">
    <property type="entry name" value="PAP2"/>
    <property type="match status" value="1"/>
</dbReference>
<protein>
    <submittedName>
        <fullName evidence="4">Phosphatase PAP2 family protein</fullName>
    </submittedName>
</protein>
<keyword evidence="2" id="KW-0812">Transmembrane</keyword>
<feature type="transmembrane region" description="Helical" evidence="2">
    <location>
        <begin position="172"/>
        <end position="192"/>
    </location>
</feature>
<comment type="caution">
    <text evidence="4">The sequence shown here is derived from an EMBL/GenBank/DDBJ whole genome shotgun (WGS) entry which is preliminary data.</text>
</comment>
<gene>
    <name evidence="4" type="ORF">FPZ41_01805</name>
</gene>
<dbReference type="PANTHER" id="PTHR14969">
    <property type="entry name" value="SPHINGOSINE-1-PHOSPHATE PHOSPHOHYDROLASE"/>
    <property type="match status" value="1"/>
</dbReference>
<feature type="transmembrane region" description="Helical" evidence="2">
    <location>
        <begin position="142"/>
        <end position="165"/>
    </location>
</feature>
<feature type="transmembrane region" description="Helical" evidence="2">
    <location>
        <begin position="64"/>
        <end position="89"/>
    </location>
</feature>
<dbReference type="EMBL" id="VMNX01000002">
    <property type="protein sequence ID" value="MPY47392.1"/>
    <property type="molecule type" value="Genomic_DNA"/>
</dbReference>
<evidence type="ECO:0000313" key="5">
    <source>
        <dbReference type="Proteomes" id="UP000373149"/>
    </source>
</evidence>
<dbReference type="SMART" id="SM00014">
    <property type="entry name" value="acidPPc"/>
    <property type="match status" value="1"/>
</dbReference>
<dbReference type="SUPFAM" id="SSF48317">
    <property type="entry name" value="Acid phosphatase/Vanadium-dependent haloperoxidase"/>
    <property type="match status" value="1"/>
</dbReference>
<feature type="region of interest" description="Disordered" evidence="1">
    <location>
        <begin position="229"/>
        <end position="249"/>
    </location>
</feature>
<dbReference type="Proteomes" id="UP000373149">
    <property type="component" value="Unassembled WGS sequence"/>
</dbReference>
<evidence type="ECO:0000259" key="3">
    <source>
        <dbReference type="SMART" id="SM00014"/>
    </source>
</evidence>
<name>A0A5N8WJV6_9ACTN</name>
<dbReference type="AlphaFoldDB" id="A0A5N8WJV6"/>
<dbReference type="InterPro" id="IPR036938">
    <property type="entry name" value="PAP2/HPO_sf"/>
</dbReference>
<keyword evidence="2" id="KW-0472">Membrane</keyword>
<sequence length="249" mass="25685">MEHRAASVTRPRPRLTRPRRLVGAVGVAALTGFALLSVVVAARGGAPLSVDEVLLSWSVEHRSAVAVTVARAVTATGTGVIVYALAVLAGVIAGRGARQRILGVCVSLGCLLGAQALRQVPLRLIARTRPPVRDWAAHASGWAFPSGHTTAACVTAGLLVVALVLRSPPGRAALVAAVGCWGVAVGLTRVYLGVHWFTDVAGGWLFGVAWLSACAWVAVWRFPSVLAGPQGEPGPARRSDPPGTGDTPQ</sequence>
<dbReference type="PANTHER" id="PTHR14969:SF13">
    <property type="entry name" value="AT30094P"/>
    <property type="match status" value="1"/>
</dbReference>
<evidence type="ECO:0000313" key="4">
    <source>
        <dbReference type="EMBL" id="MPY47392.1"/>
    </source>
</evidence>
<feature type="transmembrane region" description="Helical" evidence="2">
    <location>
        <begin position="101"/>
        <end position="122"/>
    </location>
</feature>
<feature type="transmembrane region" description="Helical" evidence="2">
    <location>
        <begin position="21"/>
        <end position="44"/>
    </location>
</feature>
<feature type="domain" description="Phosphatidic acid phosphatase type 2/haloperoxidase" evidence="3">
    <location>
        <begin position="102"/>
        <end position="215"/>
    </location>
</feature>